<dbReference type="HOGENOM" id="CLU_013929_2_2_1"/>
<dbReference type="InterPro" id="IPR004875">
    <property type="entry name" value="DDE_SF_endonuclease_dom"/>
</dbReference>
<proteinExistence type="predicted"/>
<reference evidence="2 3" key="1">
    <citation type="submission" date="2014-04" db="EMBL/GenBank/DDBJ databases">
        <authorList>
            <consortium name="DOE Joint Genome Institute"/>
            <person name="Kuo A."/>
            <person name="Girlanda M."/>
            <person name="Perotto S."/>
            <person name="Kohler A."/>
            <person name="Nagy L.G."/>
            <person name="Floudas D."/>
            <person name="Copeland A."/>
            <person name="Barry K.W."/>
            <person name="Cichocki N."/>
            <person name="Veneault-Fourrey C."/>
            <person name="LaButti K."/>
            <person name="Lindquist E.A."/>
            <person name="Lipzen A."/>
            <person name="Lundell T."/>
            <person name="Morin E."/>
            <person name="Murat C."/>
            <person name="Sun H."/>
            <person name="Tunlid A."/>
            <person name="Henrissat B."/>
            <person name="Grigoriev I.V."/>
            <person name="Hibbett D.S."/>
            <person name="Martin F."/>
            <person name="Nordberg H.P."/>
            <person name="Cantor M.N."/>
            <person name="Hua S.X."/>
        </authorList>
    </citation>
    <scope>NUCLEOTIDE SEQUENCE [LARGE SCALE GENOMIC DNA]</scope>
    <source>
        <strain evidence="2 3">MUT 4182</strain>
    </source>
</reference>
<dbReference type="STRING" id="1051891.A0A0C3LY44"/>
<accession>A0A0C3LY44</accession>
<protein>
    <recommendedName>
        <fullName evidence="1">DDE-1 domain-containing protein</fullName>
    </recommendedName>
</protein>
<evidence type="ECO:0000313" key="3">
    <source>
        <dbReference type="Proteomes" id="UP000054248"/>
    </source>
</evidence>
<evidence type="ECO:0000313" key="2">
    <source>
        <dbReference type="EMBL" id="KIO26347.1"/>
    </source>
</evidence>
<feature type="domain" description="DDE-1" evidence="1">
    <location>
        <begin position="48"/>
        <end position="200"/>
    </location>
</feature>
<dbReference type="Proteomes" id="UP000054248">
    <property type="component" value="Unassembled WGS sequence"/>
</dbReference>
<dbReference type="GO" id="GO:0003676">
    <property type="term" value="F:nucleic acid binding"/>
    <property type="evidence" value="ECO:0007669"/>
    <property type="project" value="InterPro"/>
</dbReference>
<dbReference type="AlphaFoldDB" id="A0A0C3LY44"/>
<evidence type="ECO:0000259" key="1">
    <source>
        <dbReference type="Pfam" id="PF03184"/>
    </source>
</evidence>
<dbReference type="OrthoDB" id="3265672at2759"/>
<reference evidence="3" key="2">
    <citation type="submission" date="2015-01" db="EMBL/GenBank/DDBJ databases">
        <title>Evolutionary Origins and Diversification of the Mycorrhizal Mutualists.</title>
        <authorList>
            <consortium name="DOE Joint Genome Institute"/>
            <consortium name="Mycorrhizal Genomics Consortium"/>
            <person name="Kohler A."/>
            <person name="Kuo A."/>
            <person name="Nagy L.G."/>
            <person name="Floudas D."/>
            <person name="Copeland A."/>
            <person name="Barry K.W."/>
            <person name="Cichocki N."/>
            <person name="Veneault-Fourrey C."/>
            <person name="LaButti K."/>
            <person name="Lindquist E.A."/>
            <person name="Lipzen A."/>
            <person name="Lundell T."/>
            <person name="Morin E."/>
            <person name="Murat C."/>
            <person name="Riley R."/>
            <person name="Ohm R."/>
            <person name="Sun H."/>
            <person name="Tunlid A."/>
            <person name="Henrissat B."/>
            <person name="Grigoriev I.V."/>
            <person name="Hibbett D.S."/>
            <person name="Martin F."/>
        </authorList>
    </citation>
    <scope>NUCLEOTIDE SEQUENCE [LARGE SCALE GENOMIC DNA]</scope>
    <source>
        <strain evidence="3">MUT 4182</strain>
    </source>
</reference>
<dbReference type="Pfam" id="PF03184">
    <property type="entry name" value="DDE_1"/>
    <property type="match status" value="1"/>
</dbReference>
<sequence>MLFDLHNPPEGNIHAMDEVGINTGIFARPLVIAEAGQRHQHLQKIGDRKITTCIETIVGNGTTLRPTVIFKGTYRIVTVSARGYTENEIGVNYITDFHEQTKHLEGARFLFVDGHGSHCTLEFLKFAESHDIIVLSTPPHTTHELQGLDVACFGALKIYWEQECREHFRNTGKAVNNDTFLLVYSRARARTFKDPTIRSAYRATGIIPFRREAALRPDAMAPALDTSVKGQFPNPLPSPVRAII</sequence>
<keyword evidence="3" id="KW-1185">Reference proteome</keyword>
<organism evidence="2 3">
    <name type="scientific">Tulasnella calospora MUT 4182</name>
    <dbReference type="NCBI Taxonomy" id="1051891"/>
    <lineage>
        <taxon>Eukaryota</taxon>
        <taxon>Fungi</taxon>
        <taxon>Dikarya</taxon>
        <taxon>Basidiomycota</taxon>
        <taxon>Agaricomycotina</taxon>
        <taxon>Agaricomycetes</taxon>
        <taxon>Cantharellales</taxon>
        <taxon>Tulasnellaceae</taxon>
        <taxon>Tulasnella</taxon>
    </lineage>
</organism>
<gene>
    <name evidence="2" type="ORF">M407DRAFT_235164</name>
</gene>
<name>A0A0C3LY44_9AGAM</name>
<dbReference type="EMBL" id="KN823025">
    <property type="protein sequence ID" value="KIO26347.1"/>
    <property type="molecule type" value="Genomic_DNA"/>
</dbReference>
<feature type="non-terminal residue" evidence="2">
    <location>
        <position position="244"/>
    </location>
</feature>